<dbReference type="GeneID" id="55641067"/>
<dbReference type="Proteomes" id="UP000509301">
    <property type="component" value="Chromosome"/>
</dbReference>
<dbReference type="EMBL" id="CP049074">
    <property type="protein sequence ID" value="QKQ99651.1"/>
    <property type="molecule type" value="Genomic_DNA"/>
</dbReference>
<dbReference type="PIRSF" id="PIRSF039123">
    <property type="entry name" value="Diphthamide_synthase"/>
    <property type="match status" value="1"/>
</dbReference>
<dbReference type="RefSeq" id="WP_174629817.1">
    <property type="nucleotide sequence ID" value="NZ_CP049074.1"/>
</dbReference>
<dbReference type="GO" id="GO:0017178">
    <property type="term" value="F:diphthine-ammonia ligase activity"/>
    <property type="evidence" value="ECO:0007669"/>
    <property type="project" value="UniProtKB-EC"/>
</dbReference>
<reference evidence="2 3" key="1">
    <citation type="submission" date="2020-02" db="EMBL/GenBank/DDBJ databases">
        <title>Comparative genome analysis reveals the metabolism and evolution of the thermophilic archaeal genus Metallosphaera.</title>
        <authorList>
            <person name="Jiang C."/>
        </authorList>
    </citation>
    <scope>NUCLEOTIDE SEQUENCE [LARGE SCALE GENOMIC DNA]</scope>
    <source>
        <strain evidence="2 3">Ric-A</strain>
    </source>
</reference>
<dbReference type="NCBIfam" id="TIGR03679">
    <property type="entry name" value="arCOG00187"/>
    <property type="match status" value="1"/>
</dbReference>
<protein>
    <submittedName>
        <fullName evidence="2">Diphthine--ammonia ligase</fullName>
        <ecNumber evidence="2">6.3.1.14</ecNumber>
    </submittedName>
</protein>
<dbReference type="KEGG" id="mten:GWK48_03920"/>
<dbReference type="GO" id="GO:0017183">
    <property type="term" value="P:protein histidyl modification to diphthamide"/>
    <property type="evidence" value="ECO:0007669"/>
    <property type="project" value="TreeGrafter"/>
</dbReference>
<dbReference type="InterPro" id="IPR002761">
    <property type="entry name" value="Diphthami_syn_dom"/>
</dbReference>
<dbReference type="Pfam" id="PF01902">
    <property type="entry name" value="Diphthami_syn_2"/>
    <property type="match status" value="1"/>
</dbReference>
<evidence type="ECO:0000313" key="2">
    <source>
        <dbReference type="EMBL" id="QKQ99651.1"/>
    </source>
</evidence>
<dbReference type="InterPro" id="IPR030662">
    <property type="entry name" value="DPH6/MJ0570"/>
</dbReference>
<dbReference type="Gene3D" id="3.90.1490.10">
    <property type="entry name" value="putative n-type atp pyrophosphatase, domain 2"/>
    <property type="match status" value="1"/>
</dbReference>
<name>A0A6N0NSH0_9CREN</name>
<dbReference type="Gene3D" id="3.40.50.620">
    <property type="entry name" value="HUPs"/>
    <property type="match status" value="1"/>
</dbReference>
<feature type="domain" description="Diphthamide synthase" evidence="1">
    <location>
        <begin position="4"/>
        <end position="222"/>
    </location>
</feature>
<keyword evidence="2" id="KW-0436">Ligase</keyword>
<evidence type="ECO:0000259" key="1">
    <source>
        <dbReference type="Pfam" id="PF01902"/>
    </source>
</evidence>
<proteinExistence type="predicted"/>
<dbReference type="InterPro" id="IPR014729">
    <property type="entry name" value="Rossmann-like_a/b/a_fold"/>
</dbReference>
<dbReference type="EC" id="6.3.1.14" evidence="2"/>
<dbReference type="OrthoDB" id="372052at2157"/>
<keyword evidence="3" id="KW-1185">Reference proteome</keyword>
<dbReference type="SUPFAM" id="SSF52402">
    <property type="entry name" value="Adenine nucleotide alpha hydrolases-like"/>
    <property type="match status" value="1"/>
</dbReference>
<dbReference type="CDD" id="cd01994">
    <property type="entry name" value="AANH_PF0828-like"/>
    <property type="match status" value="1"/>
</dbReference>
<dbReference type="InterPro" id="IPR022427">
    <property type="entry name" value="MJ0570_ATP-bd"/>
</dbReference>
<gene>
    <name evidence="2" type="ORF">GWK48_03920</name>
</gene>
<organism evidence="2 3">
    <name type="scientific">Metallosphaera tengchongensis</name>
    <dbReference type="NCBI Taxonomy" id="1532350"/>
    <lineage>
        <taxon>Archaea</taxon>
        <taxon>Thermoproteota</taxon>
        <taxon>Thermoprotei</taxon>
        <taxon>Sulfolobales</taxon>
        <taxon>Sulfolobaceae</taxon>
        <taxon>Metallosphaera</taxon>
    </lineage>
</organism>
<accession>A0A6N0NSH0</accession>
<dbReference type="PANTHER" id="PTHR12196:SF2">
    <property type="entry name" value="DIPHTHINE--AMMONIA LIGASE"/>
    <property type="match status" value="1"/>
</dbReference>
<sequence length="224" mass="25951">MSRKLCSLFSGGKDSTYAIHWALLHGFKMECLITILPGRRDSWMFQYQNVRFTKYQAQVLNIPQIFVESSGERDKELQDLRMALREGRDLGAEGILTGALLSDYQRMNINLIAHDLGLKTYSPLWRKDQERYMRELIRYGFEFIITSASAYGFPFELVGKVVTQTDVEKIISRAKAFGFNPAFEGGEAETFVVSAPLFQRRLNVEGEIHRLGEFEWEYRITRIL</sequence>
<dbReference type="PANTHER" id="PTHR12196">
    <property type="entry name" value="DOMAIN OF UNKNOWN FUNCTION 71 DUF71 -CONTAINING PROTEIN"/>
    <property type="match status" value="1"/>
</dbReference>
<evidence type="ECO:0000313" key="3">
    <source>
        <dbReference type="Proteomes" id="UP000509301"/>
    </source>
</evidence>
<dbReference type="AlphaFoldDB" id="A0A6N0NSH0"/>
<dbReference type="NCBIfam" id="TIGR00290">
    <property type="entry name" value="MJ0570_dom"/>
    <property type="match status" value="1"/>
</dbReference>